<dbReference type="OrthoDB" id="2342176at2759"/>
<keyword evidence="3" id="KW-0560">Oxidoreductase</keyword>
<proteinExistence type="predicted"/>
<gene>
    <name evidence="3" type="ORF">K489DRAFT_312989</name>
</gene>
<reference evidence="3" key="2">
    <citation type="submission" date="2020-04" db="EMBL/GenBank/DDBJ databases">
        <authorList>
            <consortium name="NCBI Genome Project"/>
        </authorList>
    </citation>
    <scope>NUCLEOTIDE SEQUENCE</scope>
    <source>
        <strain evidence="3">CBS 342.82</strain>
    </source>
</reference>
<keyword evidence="1" id="KW-0732">Signal</keyword>
<accession>A0A6J3MF27</accession>
<feature type="chain" id="PRO_5026808147" evidence="1">
    <location>
        <begin position="17"/>
        <end position="199"/>
    </location>
</feature>
<dbReference type="Proteomes" id="UP000504637">
    <property type="component" value="Unplaced"/>
</dbReference>
<keyword evidence="3" id="KW-0503">Monooxygenase</keyword>
<evidence type="ECO:0000313" key="3">
    <source>
        <dbReference type="RefSeq" id="XP_033463285.1"/>
    </source>
</evidence>
<organism evidence="3">
    <name type="scientific">Dissoconium aciculare CBS 342.82</name>
    <dbReference type="NCBI Taxonomy" id="1314786"/>
    <lineage>
        <taxon>Eukaryota</taxon>
        <taxon>Fungi</taxon>
        <taxon>Dikarya</taxon>
        <taxon>Ascomycota</taxon>
        <taxon>Pezizomycotina</taxon>
        <taxon>Dothideomycetes</taxon>
        <taxon>Dothideomycetidae</taxon>
        <taxon>Mycosphaerellales</taxon>
        <taxon>Dissoconiaceae</taxon>
        <taxon>Dissoconium</taxon>
    </lineage>
</organism>
<dbReference type="GO" id="GO:0004497">
    <property type="term" value="F:monooxygenase activity"/>
    <property type="evidence" value="ECO:0007669"/>
    <property type="project" value="UniProtKB-KW"/>
</dbReference>
<evidence type="ECO:0000313" key="2">
    <source>
        <dbReference type="Proteomes" id="UP000504637"/>
    </source>
</evidence>
<dbReference type="RefSeq" id="XP_033463285.1">
    <property type="nucleotide sequence ID" value="XM_033600901.1"/>
</dbReference>
<reference evidence="3" key="1">
    <citation type="submission" date="2020-01" db="EMBL/GenBank/DDBJ databases">
        <authorList>
            <consortium name="DOE Joint Genome Institute"/>
            <person name="Haridas S."/>
            <person name="Albert R."/>
            <person name="Binder M."/>
            <person name="Bloem J."/>
            <person name="Labutti K."/>
            <person name="Salamov A."/>
            <person name="Andreopoulos B."/>
            <person name="Baker S.E."/>
            <person name="Barry K."/>
            <person name="Bills G."/>
            <person name="Bluhm B.H."/>
            <person name="Cannon C."/>
            <person name="Castanera R."/>
            <person name="Culley D.E."/>
            <person name="Daum C."/>
            <person name="Ezra D."/>
            <person name="Gonzalez J.B."/>
            <person name="Henrissat B."/>
            <person name="Kuo A."/>
            <person name="Liang C."/>
            <person name="Lipzen A."/>
            <person name="Lutzoni F."/>
            <person name="Magnuson J."/>
            <person name="Mondo S."/>
            <person name="Nolan M."/>
            <person name="Ohm R."/>
            <person name="Pangilinan J."/>
            <person name="Park H.-J."/>
            <person name="Ramirez L."/>
            <person name="Alfaro M."/>
            <person name="Sun H."/>
            <person name="Tritt A."/>
            <person name="Yoshinaga Y."/>
            <person name="Zwiers L.-H."/>
            <person name="Turgeon B.G."/>
            <person name="Goodwin S.B."/>
            <person name="Spatafora J.W."/>
            <person name="Crous P.W."/>
            <person name="Grigoriev I.V."/>
        </authorList>
    </citation>
    <scope>NUCLEOTIDE SEQUENCE</scope>
    <source>
        <strain evidence="3">CBS 342.82</strain>
    </source>
</reference>
<sequence length="199" mass="21015">MVKALAVASFLGQAAAHIVMANPQPFSAEYMATSPLASDGSNFPCQYTGPSSYTFNHMNNMAVGEDQLLSFNGSASHGGGTCQLAVTLDTAPTKSSVWKNIMVLEGGCPVVGNGNDGTKTFKFQIPSGFPNGKATFSWVWNNRIGNREIYMSCAPITVSGGSDSGKDFYNSLPDLYVVNMPPEECTVAENGNLIIPNPG</sequence>
<dbReference type="GeneID" id="54358701"/>
<dbReference type="PANTHER" id="PTHR36182:SF2">
    <property type="entry name" value="LYTIC POLYSACCHARIDE MONOOXYGENASE"/>
    <property type="match status" value="1"/>
</dbReference>
<keyword evidence="2" id="KW-1185">Reference proteome</keyword>
<dbReference type="PANTHER" id="PTHR36182">
    <property type="entry name" value="PROTEIN, PUTATIVE (AFU_ORTHOLOGUE AFUA_6G10930)-RELATED"/>
    <property type="match status" value="1"/>
</dbReference>
<name>A0A6J3MF27_9PEZI</name>
<feature type="non-terminal residue" evidence="3">
    <location>
        <position position="199"/>
    </location>
</feature>
<protein>
    <submittedName>
        <fullName evidence="3">Lytic polysaccharide monooxygenase</fullName>
    </submittedName>
</protein>
<reference evidence="3" key="3">
    <citation type="submission" date="2025-08" db="UniProtKB">
        <authorList>
            <consortium name="RefSeq"/>
        </authorList>
    </citation>
    <scope>IDENTIFICATION</scope>
    <source>
        <strain evidence="3">CBS 342.82</strain>
    </source>
</reference>
<dbReference type="AlphaFoldDB" id="A0A6J3MF27"/>
<dbReference type="Gene3D" id="2.70.50.70">
    <property type="match status" value="1"/>
</dbReference>
<evidence type="ECO:0000256" key="1">
    <source>
        <dbReference type="SAM" id="SignalP"/>
    </source>
</evidence>
<feature type="signal peptide" evidence="1">
    <location>
        <begin position="1"/>
        <end position="16"/>
    </location>
</feature>